<comment type="similarity">
    <text evidence="2 6">Belongs to the multi antimicrobial extrusion (MATE) (TC 2.A.66.1) family.</text>
</comment>
<feature type="transmembrane region" description="Helical" evidence="6">
    <location>
        <begin position="249"/>
        <end position="271"/>
    </location>
</feature>
<evidence type="ECO:0000313" key="9">
    <source>
        <dbReference type="Proteomes" id="UP000006727"/>
    </source>
</evidence>
<feature type="transmembrane region" description="Helical" evidence="6">
    <location>
        <begin position="422"/>
        <end position="442"/>
    </location>
</feature>
<keyword evidence="3 6" id="KW-0812">Transmembrane</keyword>
<evidence type="ECO:0000256" key="5">
    <source>
        <dbReference type="ARBA" id="ARBA00023136"/>
    </source>
</evidence>
<feature type="region of interest" description="Disordered" evidence="7">
    <location>
        <begin position="66"/>
        <end position="93"/>
    </location>
</feature>
<feature type="compositionally biased region" description="Polar residues" evidence="7">
    <location>
        <begin position="76"/>
        <end position="90"/>
    </location>
</feature>
<comment type="subcellular location">
    <subcellularLocation>
        <location evidence="1">Membrane</location>
        <topology evidence="1">Multi-pass membrane protein</topology>
    </subcellularLocation>
</comment>
<dbReference type="PANTHER" id="PTHR42893">
    <property type="entry name" value="PROTEIN DETOXIFICATION 44, CHLOROPLASTIC-RELATED"/>
    <property type="match status" value="1"/>
</dbReference>
<dbReference type="EMBL" id="ABEU02000023">
    <property type="status" value="NOT_ANNOTATED_CDS"/>
    <property type="molecule type" value="Genomic_DNA"/>
</dbReference>
<accession>A0A7I4CHU9</accession>
<dbReference type="NCBIfam" id="TIGR00797">
    <property type="entry name" value="matE"/>
    <property type="match status" value="1"/>
</dbReference>
<evidence type="ECO:0000313" key="8">
    <source>
        <dbReference type="EnsemblPlants" id="Pp3c23_9990V3.2"/>
    </source>
</evidence>
<organism evidence="8 9">
    <name type="scientific">Physcomitrium patens</name>
    <name type="common">Spreading-leaved earth moss</name>
    <name type="synonym">Physcomitrella patens</name>
    <dbReference type="NCBI Taxonomy" id="3218"/>
    <lineage>
        <taxon>Eukaryota</taxon>
        <taxon>Viridiplantae</taxon>
        <taxon>Streptophyta</taxon>
        <taxon>Embryophyta</taxon>
        <taxon>Bryophyta</taxon>
        <taxon>Bryophytina</taxon>
        <taxon>Bryopsida</taxon>
        <taxon>Funariidae</taxon>
        <taxon>Funariales</taxon>
        <taxon>Funariaceae</taxon>
        <taxon>Physcomitrium</taxon>
    </lineage>
</organism>
<evidence type="ECO:0000256" key="4">
    <source>
        <dbReference type="ARBA" id="ARBA00022989"/>
    </source>
</evidence>
<keyword evidence="9" id="KW-1185">Reference proteome</keyword>
<dbReference type="Pfam" id="PF01554">
    <property type="entry name" value="MatE"/>
    <property type="match status" value="2"/>
</dbReference>
<feature type="transmembrane region" description="Helical" evidence="6">
    <location>
        <begin position="361"/>
        <end position="385"/>
    </location>
</feature>
<proteinExistence type="inferred from homology"/>
<reference evidence="8 9" key="2">
    <citation type="journal article" date="2018" name="Plant J.">
        <title>The Physcomitrella patens chromosome-scale assembly reveals moss genome structure and evolution.</title>
        <authorList>
            <person name="Lang D."/>
            <person name="Ullrich K.K."/>
            <person name="Murat F."/>
            <person name="Fuchs J."/>
            <person name="Jenkins J."/>
            <person name="Haas F.B."/>
            <person name="Piednoel M."/>
            <person name="Gundlach H."/>
            <person name="Van Bel M."/>
            <person name="Meyberg R."/>
            <person name="Vives C."/>
            <person name="Morata J."/>
            <person name="Symeonidi A."/>
            <person name="Hiss M."/>
            <person name="Muchero W."/>
            <person name="Kamisugi Y."/>
            <person name="Saleh O."/>
            <person name="Blanc G."/>
            <person name="Decker E.L."/>
            <person name="van Gessel N."/>
            <person name="Grimwood J."/>
            <person name="Hayes R.D."/>
            <person name="Graham S.W."/>
            <person name="Gunter L.E."/>
            <person name="McDaniel S.F."/>
            <person name="Hoernstein S.N.W."/>
            <person name="Larsson A."/>
            <person name="Li F.W."/>
            <person name="Perroud P.F."/>
            <person name="Phillips J."/>
            <person name="Ranjan P."/>
            <person name="Rokshar D.S."/>
            <person name="Rothfels C.J."/>
            <person name="Schneider L."/>
            <person name="Shu S."/>
            <person name="Stevenson D.W."/>
            <person name="Thummler F."/>
            <person name="Tillich M."/>
            <person name="Villarreal Aguilar J.C."/>
            <person name="Widiez T."/>
            <person name="Wong G.K."/>
            <person name="Wymore A."/>
            <person name="Zhang Y."/>
            <person name="Zimmer A.D."/>
            <person name="Quatrano R.S."/>
            <person name="Mayer K.F.X."/>
            <person name="Goodstein D."/>
            <person name="Casacuberta J.M."/>
            <person name="Vandepoele K."/>
            <person name="Reski R."/>
            <person name="Cuming A.C."/>
            <person name="Tuskan G.A."/>
            <person name="Maumus F."/>
            <person name="Salse J."/>
            <person name="Schmutz J."/>
            <person name="Rensing S.A."/>
        </authorList>
    </citation>
    <scope>NUCLEOTIDE SEQUENCE [LARGE SCALE GENOMIC DNA]</scope>
    <source>
        <strain evidence="8 9">cv. Gransden 2004</strain>
    </source>
</reference>
<feature type="transmembrane region" description="Helical" evidence="6">
    <location>
        <begin position="183"/>
        <end position="202"/>
    </location>
</feature>
<dbReference type="GO" id="GO:0042910">
    <property type="term" value="F:xenobiotic transmembrane transporter activity"/>
    <property type="evidence" value="ECO:0007669"/>
    <property type="project" value="InterPro"/>
</dbReference>
<feature type="transmembrane region" description="Helical" evidence="6">
    <location>
        <begin position="208"/>
        <end position="228"/>
    </location>
</feature>
<dbReference type="GO" id="GO:0015297">
    <property type="term" value="F:antiporter activity"/>
    <property type="evidence" value="ECO:0007669"/>
    <property type="project" value="InterPro"/>
</dbReference>
<feature type="transmembrane region" description="Helical" evidence="6">
    <location>
        <begin position="154"/>
        <end position="176"/>
    </location>
</feature>
<evidence type="ECO:0000256" key="1">
    <source>
        <dbReference type="ARBA" id="ARBA00004141"/>
    </source>
</evidence>
<evidence type="ECO:0000256" key="3">
    <source>
        <dbReference type="ARBA" id="ARBA00022692"/>
    </source>
</evidence>
<evidence type="ECO:0000256" key="7">
    <source>
        <dbReference type="SAM" id="MobiDB-lite"/>
    </source>
</evidence>
<evidence type="ECO:0000256" key="2">
    <source>
        <dbReference type="ARBA" id="ARBA00010199"/>
    </source>
</evidence>
<name>A0A7I4CHU9_PHYPA</name>
<feature type="transmembrane region" description="Helical" evidence="6">
    <location>
        <begin position="397"/>
        <end position="416"/>
    </location>
</feature>
<evidence type="ECO:0000256" key="6">
    <source>
        <dbReference type="RuleBase" id="RU004914"/>
    </source>
</evidence>
<reference evidence="8" key="3">
    <citation type="submission" date="2020-12" db="UniProtKB">
        <authorList>
            <consortium name="EnsemblPlants"/>
        </authorList>
    </citation>
    <scope>IDENTIFICATION</scope>
</reference>
<dbReference type="InterPro" id="IPR044644">
    <property type="entry name" value="DinF-like"/>
</dbReference>
<protein>
    <recommendedName>
        <fullName evidence="6">Protein DETOXIFICATION</fullName>
    </recommendedName>
    <alternativeName>
        <fullName evidence="6">Multidrug and toxic compound extrusion protein</fullName>
    </alternativeName>
</protein>
<feature type="transmembrane region" description="Helical" evidence="6">
    <location>
        <begin position="291"/>
        <end position="315"/>
    </location>
</feature>
<dbReference type="CDD" id="cd13136">
    <property type="entry name" value="MATE_DinF_like"/>
    <property type="match status" value="1"/>
</dbReference>
<keyword evidence="5 6" id="KW-0472">Membrane</keyword>
<dbReference type="PANTHER" id="PTHR42893:SF4">
    <property type="entry name" value="PROTEIN DETOXIFICATION 42"/>
    <property type="match status" value="1"/>
</dbReference>
<reference evidence="8 9" key="1">
    <citation type="journal article" date="2008" name="Science">
        <title>The Physcomitrella genome reveals evolutionary insights into the conquest of land by plants.</title>
        <authorList>
            <person name="Rensing S."/>
            <person name="Lang D."/>
            <person name="Zimmer A."/>
            <person name="Terry A."/>
            <person name="Salamov A."/>
            <person name="Shapiro H."/>
            <person name="Nishiyama T."/>
            <person name="Perroud P.-F."/>
            <person name="Lindquist E."/>
            <person name="Kamisugi Y."/>
            <person name="Tanahashi T."/>
            <person name="Sakakibara K."/>
            <person name="Fujita T."/>
            <person name="Oishi K."/>
            <person name="Shin-I T."/>
            <person name="Kuroki Y."/>
            <person name="Toyoda A."/>
            <person name="Suzuki Y."/>
            <person name="Hashimoto A."/>
            <person name="Yamaguchi K."/>
            <person name="Sugano A."/>
            <person name="Kohara Y."/>
            <person name="Fujiyama A."/>
            <person name="Anterola A."/>
            <person name="Aoki S."/>
            <person name="Ashton N."/>
            <person name="Barbazuk W.B."/>
            <person name="Barker E."/>
            <person name="Bennetzen J."/>
            <person name="Bezanilla M."/>
            <person name="Blankenship R."/>
            <person name="Cho S.H."/>
            <person name="Dutcher S."/>
            <person name="Estelle M."/>
            <person name="Fawcett J.A."/>
            <person name="Gundlach H."/>
            <person name="Hanada K."/>
            <person name="Heyl A."/>
            <person name="Hicks K.A."/>
            <person name="Hugh J."/>
            <person name="Lohr M."/>
            <person name="Mayer K."/>
            <person name="Melkozernov A."/>
            <person name="Murata T."/>
            <person name="Nelson D."/>
            <person name="Pils B."/>
            <person name="Prigge M."/>
            <person name="Reiss B."/>
            <person name="Renner T."/>
            <person name="Rombauts S."/>
            <person name="Rushton P."/>
            <person name="Sanderfoot A."/>
            <person name="Schween G."/>
            <person name="Shiu S.-H."/>
            <person name="Stueber K."/>
            <person name="Theodoulou F.L."/>
            <person name="Tu H."/>
            <person name="Van de Peer Y."/>
            <person name="Verrier P.J."/>
            <person name="Waters E."/>
            <person name="Wood A."/>
            <person name="Yang L."/>
            <person name="Cove D."/>
            <person name="Cuming A."/>
            <person name="Hasebe M."/>
            <person name="Lucas S."/>
            <person name="Mishler D.B."/>
            <person name="Reski R."/>
            <person name="Grigoriev I."/>
            <person name="Quatrano R.S."/>
            <person name="Boore J.L."/>
        </authorList>
    </citation>
    <scope>NUCLEOTIDE SEQUENCE [LARGE SCALE GENOMIC DNA]</scope>
    <source>
        <strain evidence="8 9">cv. Gransden 2004</strain>
    </source>
</reference>
<dbReference type="AlphaFoldDB" id="A0A7I4CHU9"/>
<dbReference type="EnsemblPlants" id="Pp3c23_9990V3.2">
    <property type="protein sequence ID" value="Pp3c23_9990V3.2"/>
    <property type="gene ID" value="Pp3c23_9990"/>
</dbReference>
<sequence>MTPRLLLQVKPKLLAGAFLTTQGPVELAAVGVSISVFNLVSKVCNIPLLNVTTSFVAEDASEESSGVDDLTKFQESESTPLLSANRSQASKPRPVDISEEQKRFLPAISSALVLGIALGVGEAFILAFLAGPILNVMGVGVASPMHTPALEYLALRGLGAPAVVVALAIQGVFRGFKDTKTPLYASIAGSFVNVFLDPVLMFSLHLGVGGAAVATVVSEYFIASVLLWKLKQRVLLFPKRWEDLKFGRFLTSGGYLIGRTISLFAVFTLGTSMAARQGAIPMAAHQICVQIWLAVSLLSDSLALAGQAIIAGAFAKNDYKLVKEASIRVLQIGLGLGVVSGLALAIGMPTFTSVFTDDETVLFYVGLLIPFVVVTQPINALAFVFDGLHYGASDFEYAAVSMMAISVPSISVLLLFPNYWGISGVWAGLTTVMTLRMVAGFWRMKSTTGPWRFLNGETYETEDEL</sequence>
<keyword evidence="4 6" id="KW-1133">Transmembrane helix</keyword>
<feature type="transmembrane region" description="Helical" evidence="6">
    <location>
        <begin position="327"/>
        <end position="349"/>
    </location>
</feature>
<dbReference type="Gramene" id="Pp3c23_9990V3.2">
    <property type="protein sequence ID" value="Pp3c23_9990V3.2"/>
    <property type="gene ID" value="Pp3c23_9990"/>
</dbReference>
<feature type="transmembrane region" description="Helical" evidence="6">
    <location>
        <begin position="111"/>
        <end position="134"/>
    </location>
</feature>
<gene>
    <name evidence="8" type="primary">LOC112275694</name>
</gene>
<dbReference type="Proteomes" id="UP000006727">
    <property type="component" value="Chromosome 23"/>
</dbReference>
<dbReference type="GO" id="GO:0016020">
    <property type="term" value="C:membrane"/>
    <property type="evidence" value="ECO:0007669"/>
    <property type="project" value="UniProtKB-SubCell"/>
</dbReference>
<dbReference type="InterPro" id="IPR002528">
    <property type="entry name" value="MATE_fam"/>
</dbReference>